<dbReference type="Pfam" id="PF14510">
    <property type="entry name" value="ABC_trans_N"/>
    <property type="match status" value="1"/>
</dbReference>
<accession>A0A9W8AUQ6</accession>
<dbReference type="AlphaFoldDB" id="A0A9W8AUQ6"/>
<evidence type="ECO:0000256" key="1">
    <source>
        <dbReference type="SAM" id="MobiDB-lite"/>
    </source>
</evidence>
<keyword evidence="3" id="KW-0067">ATP-binding</keyword>
<reference evidence="3" key="1">
    <citation type="submission" date="2022-07" db="EMBL/GenBank/DDBJ databases">
        <title>Phylogenomic reconstructions and comparative analyses of Kickxellomycotina fungi.</title>
        <authorList>
            <person name="Reynolds N.K."/>
            <person name="Stajich J.E."/>
            <person name="Barry K."/>
            <person name="Grigoriev I.V."/>
            <person name="Crous P."/>
            <person name="Smith M.E."/>
        </authorList>
    </citation>
    <scope>NUCLEOTIDE SEQUENCE</scope>
    <source>
        <strain evidence="3">RSA 1196</strain>
    </source>
</reference>
<gene>
    <name evidence="3" type="primary">SNQ2_2</name>
    <name evidence="3" type="ORF">IWQ62_003015</name>
</gene>
<evidence type="ECO:0000313" key="3">
    <source>
        <dbReference type="EMBL" id="KAJ1964141.1"/>
    </source>
</evidence>
<dbReference type="OrthoDB" id="245989at2759"/>
<keyword evidence="3" id="KW-0547">Nucleotide-binding</keyword>
<proteinExistence type="predicted"/>
<dbReference type="SUPFAM" id="SSF52540">
    <property type="entry name" value="P-loop containing nucleoside triphosphate hydrolases"/>
    <property type="match status" value="1"/>
</dbReference>
<dbReference type="GO" id="GO:0005524">
    <property type="term" value="F:ATP binding"/>
    <property type="evidence" value="ECO:0007669"/>
    <property type="project" value="UniProtKB-KW"/>
</dbReference>
<feature type="region of interest" description="Disordered" evidence="1">
    <location>
        <begin position="1"/>
        <end position="72"/>
    </location>
</feature>
<sequence length="266" mass="28373">MSSSPSKNPFEGGPASEASGNGSDDLTYASGMSLPQQVGKPTATDGNEDELKSENIEKSATGADPDSNLPRHVAFAQSRDISYTGNTENDEDLVPVDRMPSYRQKNLLGETSSGQNFGEPTHVDYDEANAQFESAQRTLSKRSDMGKAEETAGLPFDIREYLTQKAENMDEDRLKRIGVLFENLTVIGSGSGEAYIGNVFSPLLKLLKGVPVGLSNIVRGKGLRGDVTTKTILHDINGYCGAGEMTLVLGKPGAGCSTLLRVLGNH</sequence>
<keyword evidence="4" id="KW-1185">Reference proteome</keyword>
<feature type="non-terminal residue" evidence="3">
    <location>
        <position position="266"/>
    </location>
</feature>
<dbReference type="InterPro" id="IPR029481">
    <property type="entry name" value="ABC_trans_N"/>
</dbReference>
<organism evidence="3 4">
    <name type="scientific">Dispira parvispora</name>
    <dbReference type="NCBI Taxonomy" id="1520584"/>
    <lineage>
        <taxon>Eukaryota</taxon>
        <taxon>Fungi</taxon>
        <taxon>Fungi incertae sedis</taxon>
        <taxon>Zoopagomycota</taxon>
        <taxon>Kickxellomycotina</taxon>
        <taxon>Dimargaritomycetes</taxon>
        <taxon>Dimargaritales</taxon>
        <taxon>Dimargaritaceae</taxon>
        <taxon>Dispira</taxon>
    </lineage>
</organism>
<evidence type="ECO:0000259" key="2">
    <source>
        <dbReference type="Pfam" id="PF14510"/>
    </source>
</evidence>
<dbReference type="Gene3D" id="3.40.50.300">
    <property type="entry name" value="P-loop containing nucleotide triphosphate hydrolases"/>
    <property type="match status" value="1"/>
</dbReference>
<comment type="caution">
    <text evidence="3">The sequence shown here is derived from an EMBL/GenBank/DDBJ whole genome shotgun (WGS) entry which is preliminary data.</text>
</comment>
<name>A0A9W8AUQ6_9FUNG</name>
<feature type="domain" description="Pleiotropic ABC efflux transporter N-terminal" evidence="2">
    <location>
        <begin position="147"/>
        <end position="201"/>
    </location>
</feature>
<protein>
    <submittedName>
        <fullName evidence="3">ATP-binding cassette transporter snq2</fullName>
    </submittedName>
</protein>
<dbReference type="EMBL" id="JANBPY010000733">
    <property type="protein sequence ID" value="KAJ1964141.1"/>
    <property type="molecule type" value="Genomic_DNA"/>
</dbReference>
<dbReference type="InterPro" id="IPR027417">
    <property type="entry name" value="P-loop_NTPase"/>
</dbReference>
<evidence type="ECO:0000313" key="4">
    <source>
        <dbReference type="Proteomes" id="UP001150925"/>
    </source>
</evidence>
<dbReference type="Proteomes" id="UP001150925">
    <property type="component" value="Unassembled WGS sequence"/>
</dbReference>